<proteinExistence type="predicted"/>
<feature type="chain" id="PRO_5045798656" evidence="1">
    <location>
        <begin position="27"/>
        <end position="199"/>
    </location>
</feature>
<reference evidence="2" key="1">
    <citation type="submission" date="2022-03" db="EMBL/GenBank/DDBJ databases">
        <title>Identification of a novel bacterium isolated from mangrove sediments.</title>
        <authorList>
            <person name="Pan X."/>
        </authorList>
    </citation>
    <scope>NUCLEOTIDE SEQUENCE</scope>
    <source>
        <strain evidence="2">B1949</strain>
    </source>
</reference>
<dbReference type="Pfam" id="PF13645">
    <property type="entry name" value="YkuD_2"/>
    <property type="match status" value="1"/>
</dbReference>
<dbReference type="InterPro" id="IPR005490">
    <property type="entry name" value="LD_TPept_cat_dom"/>
</dbReference>
<evidence type="ECO:0000313" key="2">
    <source>
        <dbReference type="EMBL" id="MCJ2181722.1"/>
    </source>
</evidence>
<organism evidence="2 3">
    <name type="scientific">Novosphingobium organovorum</name>
    <dbReference type="NCBI Taxonomy" id="2930092"/>
    <lineage>
        <taxon>Bacteria</taxon>
        <taxon>Pseudomonadati</taxon>
        <taxon>Pseudomonadota</taxon>
        <taxon>Alphaproteobacteria</taxon>
        <taxon>Sphingomonadales</taxon>
        <taxon>Sphingomonadaceae</taxon>
        <taxon>Novosphingobium</taxon>
    </lineage>
</organism>
<keyword evidence="3" id="KW-1185">Reference proteome</keyword>
<evidence type="ECO:0000313" key="3">
    <source>
        <dbReference type="Proteomes" id="UP001162881"/>
    </source>
</evidence>
<gene>
    <name evidence="2" type="ORF">MTR62_03240</name>
</gene>
<comment type="caution">
    <text evidence="2">The sequence shown here is derived from an EMBL/GenBank/DDBJ whole genome shotgun (WGS) entry which is preliminary data.</text>
</comment>
<accession>A0ABT0B9H0</accession>
<dbReference type="PANTHER" id="PTHR38477:SF1">
    <property type="entry name" value="MUREIN L,D-TRANSPEPTIDASE CATALYTIC DOMAIN FAMILY PROTEIN"/>
    <property type="match status" value="1"/>
</dbReference>
<feature type="signal peptide" evidence="1">
    <location>
        <begin position="1"/>
        <end position="26"/>
    </location>
</feature>
<dbReference type="EMBL" id="JALHLF010000006">
    <property type="protein sequence ID" value="MCJ2181722.1"/>
    <property type="molecule type" value="Genomic_DNA"/>
</dbReference>
<sequence length="199" mass="20972">MQFHRRHVLGALVSGVASLASPKVFAAPLSQAAPEGLAQAKAALDTHAMRVRQRDLIGLVDFGAPSASARFQLVDLGNARVLSDLLVAHGRGSDPGNTGMVHSFSNRPGSNASSQGSFLVGETYFGQHGHSRRLHGLDPDNSLAYQRAIVIHGAPYVSPDMARHTGRIGRSLGCFAVSLGDIRPLLAQLGPGTLLFAHK</sequence>
<protein>
    <submittedName>
        <fullName evidence="2">Murein L,D-transpeptidase catalytic domain family protein</fullName>
    </submittedName>
</protein>
<dbReference type="InterPro" id="IPR006311">
    <property type="entry name" value="TAT_signal"/>
</dbReference>
<evidence type="ECO:0000256" key="1">
    <source>
        <dbReference type="SAM" id="SignalP"/>
    </source>
</evidence>
<dbReference type="InterPro" id="IPR032676">
    <property type="entry name" value="YkuD_2"/>
</dbReference>
<keyword evidence="1" id="KW-0732">Signal</keyword>
<dbReference type="PANTHER" id="PTHR38477">
    <property type="entry name" value="HYPOTHETICAL EXPORTED PROTEIN"/>
    <property type="match status" value="1"/>
</dbReference>
<name>A0ABT0B9H0_9SPHN</name>
<dbReference type="CDD" id="cd16913">
    <property type="entry name" value="YkuD_like"/>
    <property type="match status" value="1"/>
</dbReference>
<dbReference type="Proteomes" id="UP001162881">
    <property type="component" value="Unassembled WGS sequence"/>
</dbReference>
<dbReference type="RefSeq" id="WP_244016888.1">
    <property type="nucleotide sequence ID" value="NZ_JALHLF010000006.1"/>
</dbReference>
<dbReference type="PROSITE" id="PS51318">
    <property type="entry name" value="TAT"/>
    <property type="match status" value="1"/>
</dbReference>